<feature type="domain" description="VOC" evidence="1">
    <location>
        <begin position="6"/>
        <end position="153"/>
    </location>
</feature>
<organism evidence="2 3">
    <name type="scientific">Leucobacter rhizosphaerae</name>
    <dbReference type="NCBI Taxonomy" id="2932245"/>
    <lineage>
        <taxon>Bacteria</taxon>
        <taxon>Bacillati</taxon>
        <taxon>Actinomycetota</taxon>
        <taxon>Actinomycetes</taxon>
        <taxon>Micrococcales</taxon>
        <taxon>Microbacteriaceae</taxon>
        <taxon>Leucobacter</taxon>
    </lineage>
</organism>
<dbReference type="PROSITE" id="PS51819">
    <property type="entry name" value="VOC"/>
    <property type="match status" value="1"/>
</dbReference>
<evidence type="ECO:0000259" key="1">
    <source>
        <dbReference type="PROSITE" id="PS51819"/>
    </source>
</evidence>
<dbReference type="SUPFAM" id="SSF54593">
    <property type="entry name" value="Glyoxalase/Bleomycin resistance protein/Dihydroxybiphenyl dioxygenase"/>
    <property type="match status" value="1"/>
</dbReference>
<dbReference type="Proteomes" id="UP000831775">
    <property type="component" value="Chromosome"/>
</dbReference>
<protein>
    <submittedName>
        <fullName evidence="2">VOC family protein</fullName>
    </submittedName>
</protein>
<accession>A0ABY4FUT9</accession>
<reference evidence="2 3" key="1">
    <citation type="submission" date="2022-04" db="EMBL/GenBank/DDBJ databases">
        <title>Leucobacter sp. isolated from rhizosphere of onion.</title>
        <authorList>
            <person name="Won M."/>
            <person name="Lee C.-M."/>
            <person name="Woen H.-Y."/>
            <person name="Kwon S.-W."/>
        </authorList>
    </citation>
    <scope>NUCLEOTIDE SEQUENCE [LARGE SCALE GENOMIC DNA]</scope>
    <source>
        <strain evidence="2 3">H25R-14</strain>
    </source>
</reference>
<dbReference type="Pfam" id="PF00903">
    <property type="entry name" value="Glyoxalase"/>
    <property type="match status" value="1"/>
</dbReference>
<dbReference type="RefSeq" id="WP_244685369.1">
    <property type="nucleotide sequence ID" value="NZ_CP095043.1"/>
</dbReference>
<dbReference type="InterPro" id="IPR029068">
    <property type="entry name" value="Glyas_Bleomycin-R_OHBP_Dase"/>
</dbReference>
<proteinExistence type="predicted"/>
<dbReference type="InterPro" id="IPR037523">
    <property type="entry name" value="VOC_core"/>
</dbReference>
<dbReference type="InterPro" id="IPR004360">
    <property type="entry name" value="Glyas_Fos-R_dOase_dom"/>
</dbReference>
<name>A0ABY4FUT9_9MICO</name>
<evidence type="ECO:0000313" key="2">
    <source>
        <dbReference type="EMBL" id="UOQ60045.1"/>
    </source>
</evidence>
<dbReference type="Gene3D" id="3.10.180.10">
    <property type="entry name" value="2,3-Dihydroxybiphenyl 1,2-Dioxygenase, domain 1"/>
    <property type="match status" value="1"/>
</dbReference>
<gene>
    <name evidence="2" type="ORF">MUN76_13510</name>
</gene>
<dbReference type="EMBL" id="CP095043">
    <property type="protein sequence ID" value="UOQ60045.1"/>
    <property type="molecule type" value="Genomic_DNA"/>
</dbReference>
<evidence type="ECO:0000313" key="3">
    <source>
        <dbReference type="Proteomes" id="UP000831775"/>
    </source>
</evidence>
<keyword evidence="3" id="KW-1185">Reference proteome</keyword>
<sequence length="161" mass="18012">MNSRPTFSHVGITVPKLEDAVDWYRDVFGYTLLAGPLEVLEDDSPLGIAATGIYGRGFRRFRFAHMASPDGNGFEVFQFDAPAYERPDEVFQFWRSGVNHFAVTAPNVAEFAAEVSASGGTQRSEVVTLDESRGFQIVYCEDPWGNVFEICSHPYADMWNV</sequence>